<feature type="domain" description="Importin N-terminal" evidence="1">
    <location>
        <begin position="31"/>
        <end position="109"/>
    </location>
</feature>
<reference evidence="2" key="1">
    <citation type="submission" date="2021-01" db="EMBL/GenBank/DDBJ databases">
        <authorList>
            <consortium name="Genoscope - CEA"/>
            <person name="William W."/>
        </authorList>
    </citation>
    <scope>NUCLEOTIDE SEQUENCE</scope>
</reference>
<dbReference type="AlphaFoldDB" id="A0A8S1LVW2"/>
<accession>A0A8S1LVW2</accession>
<dbReference type="OrthoDB" id="305884at2759"/>
<proteinExistence type="predicted"/>
<dbReference type="PROSITE" id="PS50166">
    <property type="entry name" value="IMPORTIN_B_NT"/>
    <property type="match status" value="1"/>
</dbReference>
<gene>
    <name evidence="2" type="ORF">PSON_ATCC_30995.1.T0220064</name>
</gene>
<dbReference type="SMART" id="SM00913">
    <property type="entry name" value="IBN_N"/>
    <property type="match status" value="1"/>
</dbReference>
<evidence type="ECO:0000259" key="1">
    <source>
        <dbReference type="PROSITE" id="PS50166"/>
    </source>
</evidence>
<dbReference type="Proteomes" id="UP000692954">
    <property type="component" value="Unassembled WGS sequence"/>
</dbReference>
<organism evidence="2 3">
    <name type="scientific">Paramecium sonneborni</name>
    <dbReference type="NCBI Taxonomy" id="65129"/>
    <lineage>
        <taxon>Eukaryota</taxon>
        <taxon>Sar</taxon>
        <taxon>Alveolata</taxon>
        <taxon>Ciliophora</taxon>
        <taxon>Intramacronucleata</taxon>
        <taxon>Oligohymenophorea</taxon>
        <taxon>Peniculida</taxon>
        <taxon>Parameciidae</taxon>
        <taxon>Paramecium</taxon>
    </lineage>
</organism>
<keyword evidence="3" id="KW-1185">Reference proteome</keyword>
<name>A0A8S1LVW2_9CILI</name>
<dbReference type="Pfam" id="PF03810">
    <property type="entry name" value="IBN_N"/>
    <property type="match status" value="1"/>
</dbReference>
<sequence length="995" mass="117619">MKESQLPDPEKIKYSFNLILFTKEEKLRNQASEFLRQLEQNEPQFLLSLLNIYENENTEVMRLQSLLLLKNAITRNWIKASIINGKRVNNLSEQLKAQVKESLVKQLSQNIALKERKILNQILQVIAKYDFPGKFQDLENYFITTLSSINQIMNVISNPIYDFIITLKTIEKEVSKNRLMAFKTQQKEFSQKVLQLFTHLWKNITQLQLQDLTKSSQFTCNVLLQKTSQKLDRILSYLAMPFHQEEDLQIISEIFKALLQKATELLKLYSNSEIIKIHLKTLLSSLTNLQQLYPISVGYSLQDFLTILRIILFLDVHENRLINIGLASLTRILKTHFYYCTKEQFKEIIPQPKLQVYIQLRELCHETFKEFFNTHIISLLERIIIINSSKRNQNIKEILEIEQDLMKKSNEDKDDVFESTYVLCEECEEQLISRFPQQIMSYLIENTQQLISTNYSVIKPDLMDSFFSLFGRTIKIQEKLKLQTVSVIPILNYLFQTENPEYYYRYIVLGKEFISRFSQSELEQFLEQIRIIVLKSNDIAIQIAGLDCINQVLNNQANKIDCQNFFNLQKIISLIYKILQDDDISHYIQVIINFLYLLVYNSFVKKTDQIQLTNDLLSNQSLINLFNIKISLIIENFCEMFKKLLISFSFGNVPDQLFQLAIIFISQNIQSNHHEILDLYLKLLYEFNKVINDNAIGFLLQSLFLKNENLLLQNLENNTTQYFILSMINELIILDLLPISNNLYQMLAQLLINAQTLNDIEQQVEMKNNCLNVIETIILQQIGSIDATFYGNLIVFLLKEFQNFQQTTLKSFKFIDLKTKVINILNIFIFKEEKYFMELFKENKVDKDQYFIQRQENSINIINKGYKKLNTIVTLLFFKFISQPIIKNFIEPVIKECIVEIQYEIDMQNGQYREQQIKNRLQYHNMEKVRLSKNRESFEREKLLERKLDYGKLNMQQIVVGTINQVMIQLSFQEMSQLIQDQNLLDQLNLLLDEC</sequence>
<dbReference type="GO" id="GO:0031267">
    <property type="term" value="F:small GTPase binding"/>
    <property type="evidence" value="ECO:0007669"/>
    <property type="project" value="InterPro"/>
</dbReference>
<protein>
    <recommendedName>
        <fullName evidence="1">Importin N-terminal domain-containing protein</fullName>
    </recommendedName>
</protein>
<evidence type="ECO:0000313" key="3">
    <source>
        <dbReference type="Proteomes" id="UP000692954"/>
    </source>
</evidence>
<dbReference type="GO" id="GO:0006886">
    <property type="term" value="P:intracellular protein transport"/>
    <property type="evidence" value="ECO:0007669"/>
    <property type="project" value="InterPro"/>
</dbReference>
<evidence type="ECO:0000313" key="2">
    <source>
        <dbReference type="EMBL" id="CAD8066754.1"/>
    </source>
</evidence>
<dbReference type="EMBL" id="CAJJDN010000022">
    <property type="protein sequence ID" value="CAD8066754.1"/>
    <property type="molecule type" value="Genomic_DNA"/>
</dbReference>
<comment type="caution">
    <text evidence="2">The sequence shown here is derived from an EMBL/GenBank/DDBJ whole genome shotgun (WGS) entry which is preliminary data.</text>
</comment>
<dbReference type="InterPro" id="IPR001494">
    <property type="entry name" value="Importin-beta_N"/>
</dbReference>